<dbReference type="KEGG" id="ssyi:EKG83_35695"/>
<reference evidence="2" key="1">
    <citation type="journal article" date="2021" name="Curr. Microbiol.">
        <title>Complete genome of nocamycin-producing strain Saccharothrix syringae NRRL B-16468 reveals the biosynthetic potential for secondary metabolites.</title>
        <authorList>
            <person name="Mo X."/>
            <person name="Yang S."/>
        </authorList>
    </citation>
    <scope>NUCLEOTIDE SEQUENCE [LARGE SCALE GENOMIC DNA]</scope>
    <source>
        <strain evidence="2">ATCC 51364 / DSM 43886 / JCM 6844 / KCTC 9398 / NBRC 14523 / NRRL B-16468 / INA 2240</strain>
    </source>
</reference>
<protein>
    <submittedName>
        <fullName evidence="1">Uncharacterized protein</fullName>
    </submittedName>
</protein>
<dbReference type="Proteomes" id="UP000325787">
    <property type="component" value="Chromosome"/>
</dbReference>
<proteinExistence type="predicted"/>
<keyword evidence="2" id="KW-1185">Reference proteome</keyword>
<sequence>MGGAALVAVSAGSEVLLFTLAYPESLLRSLRRLRQAGGWVLGPVVCRQVGVAEVGVAEVGVAEVGVAEGECR</sequence>
<gene>
    <name evidence="1" type="ORF">EKG83_35695</name>
</gene>
<organism evidence="1 2">
    <name type="scientific">Saccharothrix syringae</name>
    <name type="common">Nocardiopsis syringae</name>
    <dbReference type="NCBI Taxonomy" id="103733"/>
    <lineage>
        <taxon>Bacteria</taxon>
        <taxon>Bacillati</taxon>
        <taxon>Actinomycetota</taxon>
        <taxon>Actinomycetes</taxon>
        <taxon>Pseudonocardiales</taxon>
        <taxon>Pseudonocardiaceae</taxon>
        <taxon>Saccharothrix</taxon>
    </lineage>
</organism>
<name>A0A5Q0H744_SACSY</name>
<dbReference type="AlphaFoldDB" id="A0A5Q0H744"/>
<accession>A0A5Q0H744</accession>
<dbReference type="EMBL" id="CP034550">
    <property type="protein sequence ID" value="QFZ22046.1"/>
    <property type="molecule type" value="Genomic_DNA"/>
</dbReference>
<dbReference type="RefSeq" id="WP_033432503.1">
    <property type="nucleotide sequence ID" value="NZ_CP034550.1"/>
</dbReference>
<evidence type="ECO:0000313" key="1">
    <source>
        <dbReference type="EMBL" id="QFZ22046.1"/>
    </source>
</evidence>
<evidence type="ECO:0000313" key="2">
    <source>
        <dbReference type="Proteomes" id="UP000325787"/>
    </source>
</evidence>